<reference evidence="7 8" key="1">
    <citation type="submission" date="2019-02" db="EMBL/GenBank/DDBJ databases">
        <title>Aquabacterium sp. strain KMB7.</title>
        <authorList>
            <person name="Chen W.-M."/>
        </authorList>
    </citation>
    <scope>NUCLEOTIDE SEQUENCE [LARGE SCALE GENOMIC DNA]</scope>
    <source>
        <strain evidence="7 8">KMB7</strain>
    </source>
</reference>
<accession>A0A4Q9H292</accession>
<dbReference type="Pfam" id="PF00015">
    <property type="entry name" value="MCPsignal"/>
    <property type="match status" value="1"/>
</dbReference>
<keyword evidence="5" id="KW-0472">Membrane</keyword>
<protein>
    <submittedName>
        <fullName evidence="7">Chemotaxis protein</fullName>
    </submittedName>
</protein>
<keyword evidence="8" id="KW-1185">Reference proteome</keyword>
<dbReference type="PANTHER" id="PTHR43531">
    <property type="entry name" value="PROTEIN ICFG"/>
    <property type="match status" value="1"/>
</dbReference>
<dbReference type="PROSITE" id="PS50111">
    <property type="entry name" value="CHEMOTAXIS_TRANSDUC_2"/>
    <property type="match status" value="1"/>
</dbReference>
<evidence type="ECO:0000256" key="4">
    <source>
        <dbReference type="PROSITE-ProRule" id="PRU00284"/>
    </source>
</evidence>
<dbReference type="OrthoDB" id="9806477at2"/>
<dbReference type="PANTHER" id="PTHR43531:SF14">
    <property type="entry name" value="METHYL-ACCEPTING CHEMOTAXIS PROTEIN I-RELATED"/>
    <property type="match status" value="1"/>
</dbReference>
<evidence type="ECO:0000256" key="1">
    <source>
        <dbReference type="ARBA" id="ARBA00004370"/>
    </source>
</evidence>
<feature type="transmembrane region" description="Helical" evidence="5">
    <location>
        <begin position="90"/>
        <end position="119"/>
    </location>
</feature>
<dbReference type="FunFam" id="1.10.287.950:FF:000001">
    <property type="entry name" value="Methyl-accepting chemotaxis sensory transducer"/>
    <property type="match status" value="1"/>
</dbReference>
<dbReference type="GO" id="GO:0006935">
    <property type="term" value="P:chemotaxis"/>
    <property type="evidence" value="ECO:0007669"/>
    <property type="project" value="UniProtKB-ARBA"/>
</dbReference>
<keyword evidence="2" id="KW-0488">Methylation</keyword>
<dbReference type="InterPro" id="IPR051310">
    <property type="entry name" value="MCP_chemotaxis"/>
</dbReference>
<feature type="transmembrane region" description="Helical" evidence="5">
    <location>
        <begin position="16"/>
        <end position="34"/>
    </location>
</feature>
<evidence type="ECO:0000259" key="6">
    <source>
        <dbReference type="PROSITE" id="PS50111"/>
    </source>
</evidence>
<dbReference type="RefSeq" id="WP_130966140.1">
    <property type="nucleotide sequence ID" value="NZ_SIXI01000001.1"/>
</dbReference>
<evidence type="ECO:0000256" key="3">
    <source>
        <dbReference type="ARBA" id="ARBA00029447"/>
    </source>
</evidence>
<evidence type="ECO:0000313" key="7">
    <source>
        <dbReference type="EMBL" id="TBO34192.1"/>
    </source>
</evidence>
<dbReference type="SUPFAM" id="SSF58104">
    <property type="entry name" value="Methyl-accepting chemotaxis protein (MCP) signaling domain"/>
    <property type="match status" value="1"/>
</dbReference>
<dbReference type="AlphaFoldDB" id="A0A4Q9H292"/>
<dbReference type="EMBL" id="SIXI01000001">
    <property type="protein sequence ID" value="TBO34192.1"/>
    <property type="molecule type" value="Genomic_DNA"/>
</dbReference>
<evidence type="ECO:0000313" key="8">
    <source>
        <dbReference type="Proteomes" id="UP000292120"/>
    </source>
</evidence>
<evidence type="ECO:0000256" key="2">
    <source>
        <dbReference type="ARBA" id="ARBA00022481"/>
    </source>
</evidence>
<dbReference type="GO" id="GO:0004888">
    <property type="term" value="F:transmembrane signaling receptor activity"/>
    <property type="evidence" value="ECO:0007669"/>
    <property type="project" value="TreeGrafter"/>
</dbReference>
<dbReference type="GO" id="GO:0005886">
    <property type="term" value="C:plasma membrane"/>
    <property type="evidence" value="ECO:0007669"/>
    <property type="project" value="TreeGrafter"/>
</dbReference>
<dbReference type="Gene3D" id="1.10.287.950">
    <property type="entry name" value="Methyl-accepting chemotaxis protein"/>
    <property type="match status" value="1"/>
</dbReference>
<dbReference type="GO" id="GO:0007165">
    <property type="term" value="P:signal transduction"/>
    <property type="evidence" value="ECO:0007669"/>
    <property type="project" value="UniProtKB-KW"/>
</dbReference>
<keyword evidence="4" id="KW-0807">Transducer</keyword>
<dbReference type="SMART" id="SM00283">
    <property type="entry name" value="MA"/>
    <property type="match status" value="1"/>
</dbReference>
<organism evidence="7 8">
    <name type="scientific">Aquabacterium lacunae</name>
    <dbReference type="NCBI Taxonomy" id="2528630"/>
    <lineage>
        <taxon>Bacteria</taxon>
        <taxon>Pseudomonadati</taxon>
        <taxon>Pseudomonadota</taxon>
        <taxon>Betaproteobacteria</taxon>
        <taxon>Burkholderiales</taxon>
        <taxon>Aquabacterium</taxon>
    </lineage>
</organism>
<dbReference type="CDD" id="cd11386">
    <property type="entry name" value="MCP_signal"/>
    <property type="match status" value="1"/>
</dbReference>
<comment type="subcellular location">
    <subcellularLocation>
        <location evidence="1">Membrane</location>
    </subcellularLocation>
</comment>
<sequence>MSHSEHTSRIAPADQVVLSAIGLTALGAVAYAGVYGSVGLVITLAIVLVGLSTAAALAGGGRALSQWAMPVLGMATVGLLIHAARGHNEAHFAVFAFMACLVVYRKVVPVVVGAAAIAVHHLSFNYMQAWGWGPICFTEPGLMKVVEHAVYVVAEAAVLIFLALRAQRDFQAGEEITLAVERMMSDDGRVDLQAARMQAESKAGQRLQDALAHITEAMQEVHRAAEAIRQASSTIQQGNSDLQMRTEQAASSIQETAAAVEEIAGTIKSSAESARQANGVALKASEVATEGGDAVNRVVDTMSGIQNSSRKITDIIGVIDGIAFQTNILALNAAVEAARAGEQGRGFAVVAGEVRTLAQRSAEAAREIKQLITDSVEQVDTGSQLVGSTGETIGQVVQQVRQVTDLISHISTSSSEQNDGIGQINQAINRLDATTQQNAALVEQTSAVAHGLQQMSDELHHAVSQFRLPDLAMR</sequence>
<evidence type="ECO:0000256" key="5">
    <source>
        <dbReference type="SAM" id="Phobius"/>
    </source>
</evidence>
<gene>
    <name evidence="7" type="ORF">EYS42_01775</name>
</gene>
<dbReference type="InterPro" id="IPR004089">
    <property type="entry name" value="MCPsignal_dom"/>
</dbReference>
<keyword evidence="5" id="KW-0812">Transmembrane</keyword>
<feature type="transmembrane region" description="Helical" evidence="5">
    <location>
        <begin position="40"/>
        <end position="60"/>
    </location>
</feature>
<feature type="transmembrane region" description="Helical" evidence="5">
    <location>
        <begin position="67"/>
        <end position="84"/>
    </location>
</feature>
<name>A0A4Q9H292_9BURK</name>
<comment type="similarity">
    <text evidence="3">Belongs to the methyl-accepting chemotaxis (MCP) protein family.</text>
</comment>
<proteinExistence type="inferred from homology"/>
<feature type="domain" description="Methyl-accepting transducer" evidence="6">
    <location>
        <begin position="224"/>
        <end position="453"/>
    </location>
</feature>
<keyword evidence="5" id="KW-1133">Transmembrane helix</keyword>
<comment type="caution">
    <text evidence="7">The sequence shown here is derived from an EMBL/GenBank/DDBJ whole genome shotgun (WGS) entry which is preliminary data.</text>
</comment>
<dbReference type="Proteomes" id="UP000292120">
    <property type="component" value="Unassembled WGS sequence"/>
</dbReference>